<dbReference type="GO" id="GO:0005388">
    <property type="term" value="F:P-type calcium transporter activity"/>
    <property type="evidence" value="ECO:0007669"/>
    <property type="project" value="UniProtKB-EC"/>
</dbReference>
<keyword evidence="6" id="KW-0479">Metal-binding</keyword>
<comment type="subcellular location">
    <subcellularLocation>
        <location evidence="1">Endomembrane system</location>
        <topology evidence="1">Multi-pass membrane protein</topology>
    </subcellularLocation>
</comment>
<protein>
    <recommendedName>
        <fullName evidence="2">P-type Ca(2+) transporter</fullName>
        <ecNumber evidence="2">7.2.2.10</ecNumber>
    </recommendedName>
</protein>
<dbReference type="PRINTS" id="PR00119">
    <property type="entry name" value="CATATPASE"/>
</dbReference>
<dbReference type="InterPro" id="IPR001757">
    <property type="entry name" value="P_typ_ATPase"/>
</dbReference>
<feature type="transmembrane region" description="Helical" evidence="16">
    <location>
        <begin position="785"/>
        <end position="802"/>
    </location>
</feature>
<evidence type="ECO:0000256" key="6">
    <source>
        <dbReference type="ARBA" id="ARBA00022723"/>
    </source>
</evidence>
<proteinExistence type="predicted"/>
<accession>A0A078AJD9</accession>
<dbReference type="InterPro" id="IPR023298">
    <property type="entry name" value="ATPase_P-typ_TM_dom_sf"/>
</dbReference>
<dbReference type="AlphaFoldDB" id="A0A078AJD9"/>
<dbReference type="Gene3D" id="3.40.50.1000">
    <property type="entry name" value="HAD superfamily/HAD-like"/>
    <property type="match status" value="2"/>
</dbReference>
<feature type="transmembrane region" description="Helical" evidence="16">
    <location>
        <begin position="200"/>
        <end position="225"/>
    </location>
</feature>
<dbReference type="PANTHER" id="PTHR24093:SF369">
    <property type="entry name" value="CALCIUM-TRANSPORTING ATPASE"/>
    <property type="match status" value="1"/>
</dbReference>
<evidence type="ECO:0000313" key="19">
    <source>
        <dbReference type="EMBL" id="CDW82450.1"/>
    </source>
</evidence>
<dbReference type="GO" id="GO:0016887">
    <property type="term" value="F:ATP hydrolysis activity"/>
    <property type="evidence" value="ECO:0007669"/>
    <property type="project" value="InterPro"/>
</dbReference>
<comment type="catalytic activity">
    <reaction evidence="15">
        <text>Ca(2+)(in) + ATP + H2O = Ca(2+)(out) + ADP + phosphate + H(+)</text>
        <dbReference type="Rhea" id="RHEA:18105"/>
        <dbReference type="ChEBI" id="CHEBI:15377"/>
        <dbReference type="ChEBI" id="CHEBI:15378"/>
        <dbReference type="ChEBI" id="CHEBI:29108"/>
        <dbReference type="ChEBI" id="CHEBI:30616"/>
        <dbReference type="ChEBI" id="CHEBI:43474"/>
        <dbReference type="ChEBI" id="CHEBI:456216"/>
        <dbReference type="EC" id="7.2.2.10"/>
    </reaction>
</comment>
<dbReference type="Pfam" id="PF00689">
    <property type="entry name" value="Cation_ATPase_C"/>
    <property type="match status" value="1"/>
</dbReference>
<evidence type="ECO:0000256" key="8">
    <source>
        <dbReference type="ARBA" id="ARBA00022837"/>
    </source>
</evidence>
<name>A0A078AJD9_STYLE</name>
<dbReference type="OrthoDB" id="3352408at2759"/>
<feature type="transmembrane region" description="Helical" evidence="16">
    <location>
        <begin position="38"/>
        <end position="56"/>
    </location>
</feature>
<feature type="transmembrane region" description="Helical" evidence="16">
    <location>
        <begin position="9"/>
        <end position="26"/>
    </location>
</feature>
<dbReference type="FunFam" id="1.20.1110.10:FF:000039">
    <property type="entry name" value="Calcium-transporting ATPase"/>
    <property type="match status" value="1"/>
</dbReference>
<feature type="domain" description="P-type ATPase A" evidence="17">
    <location>
        <begin position="71"/>
        <end position="176"/>
    </location>
</feature>
<dbReference type="Gene3D" id="2.70.150.10">
    <property type="entry name" value="Calcium-transporting ATPase, cytoplasmic transduction domain A"/>
    <property type="match status" value="1"/>
</dbReference>
<dbReference type="InterPro" id="IPR059000">
    <property type="entry name" value="ATPase_P-type_domA"/>
</dbReference>
<keyword evidence="7" id="KW-0547">Nucleotide-binding</keyword>
<dbReference type="Proteomes" id="UP000039865">
    <property type="component" value="Unassembled WGS sequence"/>
</dbReference>
<evidence type="ECO:0000256" key="9">
    <source>
        <dbReference type="ARBA" id="ARBA00022840"/>
    </source>
</evidence>
<dbReference type="InterPro" id="IPR008250">
    <property type="entry name" value="ATPase_P-typ_transduc_dom_A_sf"/>
</dbReference>
<dbReference type="SFLD" id="SFLDG00002">
    <property type="entry name" value="C1.7:_P-type_atpase_like"/>
    <property type="match status" value="1"/>
</dbReference>
<keyword evidence="9" id="KW-0067">ATP-binding</keyword>
<evidence type="ECO:0000256" key="16">
    <source>
        <dbReference type="SAM" id="Phobius"/>
    </source>
</evidence>
<evidence type="ECO:0000256" key="2">
    <source>
        <dbReference type="ARBA" id="ARBA00012790"/>
    </source>
</evidence>
<keyword evidence="11" id="KW-1278">Translocase</keyword>
<dbReference type="InterPro" id="IPR006068">
    <property type="entry name" value="ATPase_P-typ_cation-transptr_C"/>
</dbReference>
<sequence length="996" mass="111313">MIEPLKDKLIIILLIAALFSTVIGVIQNPSLGWLDGASIFFSVAIIVIVTTINNYAQELKFQKLVAKAAVDYVAVYRGGYGVTKTIPVIELVVGDIYQINQGMRIPADSILLEGIDVQCDESAMTGENESVIKTHVSLQNFQSNPDPFLISKTLVVNGLGKALVCAVGINSRSGMVEEKLNTVTSETPLQKKLGTLGNQLGKIGVICALTIIIAGIGNFIIRRFIDSSIGWFGNEELTSSSLEELTSIVILAITLIVVVVPEGLPLAVTLSFAFSVMKMKKENNLVRNLQSSEIMGGVNEICTDKTGTLTTNQMTIREFYAQEQVYIGRPSNFNQMSISKLIKEGIIYNSNARIEKQDNGELQAFGNRAFTAIRHPEDPNLVRVFCKGAPEVVLKLISKQIDKDGSVTQISTLKKDEINAKIVNETFAKRAFRTIMLAYRDYSFQEFDRIKEQNNNFQSEQDREALENELTLVSIFALQDPLRDEIVQSIKICYQAGVNVRMVTGDNLETAKAIALEAGILRQEDQDDEYACLDGKMFREACGGMTKIETENGLIKEEIVNGEIFKKIAKRLKVLARSTPEDKYMLVTGLRDLGSVVAVTGDGTNDAPALKKADVGFSMGICGTEVAKEASDIILLDDNFASIITALKWGRNIFSNVRKFLQLQIVISAVAGSIVSIASIALPSHSPPINSIEMLWINLLMDTLAALSLATEQPNDHLLDKMPYTRDESIISPFMWRNIFSHSIYQFVILLVILFAGQSMFITIGPYDNGMYLYEDGVPTVKARHFTYLFHTFVMLQLFNQINARKIEPQEMNVFKGIFQNYYFLVLWAISFIFQILLVQFGGQVFKTCPLNIQEHLICIAIGTTSLLFGMNFNLTLLGLFVKKFVPLHWFTRIVIKQEALSDEEEKSSITAMLRKSYRQSVEYQKQQIDNFNKSQSIRVLAKNFRKNQSMSIHAEKLDLKSISMNLGKDRRIDYSQANKDISPTSINSRKLRLLH</sequence>
<feature type="domain" description="Cation-transporting P-type ATPase C-terminal" evidence="18">
    <location>
        <begin position="687"/>
        <end position="869"/>
    </location>
</feature>
<dbReference type="GO" id="GO:0046872">
    <property type="term" value="F:metal ion binding"/>
    <property type="evidence" value="ECO:0007669"/>
    <property type="project" value="UniProtKB-KW"/>
</dbReference>
<dbReference type="SUPFAM" id="SSF56784">
    <property type="entry name" value="HAD-like"/>
    <property type="match status" value="1"/>
</dbReference>
<keyword evidence="14 16" id="KW-0472">Membrane</keyword>
<keyword evidence="12 16" id="KW-1133">Transmembrane helix</keyword>
<evidence type="ECO:0000256" key="11">
    <source>
        <dbReference type="ARBA" id="ARBA00022967"/>
    </source>
</evidence>
<keyword evidence="4" id="KW-0109">Calcium transport</keyword>
<keyword evidence="20" id="KW-1185">Reference proteome</keyword>
<evidence type="ECO:0000259" key="17">
    <source>
        <dbReference type="Pfam" id="PF00122"/>
    </source>
</evidence>
<evidence type="ECO:0000256" key="7">
    <source>
        <dbReference type="ARBA" id="ARBA00022741"/>
    </source>
</evidence>
<organism evidence="19 20">
    <name type="scientific">Stylonychia lemnae</name>
    <name type="common">Ciliate</name>
    <dbReference type="NCBI Taxonomy" id="5949"/>
    <lineage>
        <taxon>Eukaryota</taxon>
        <taxon>Sar</taxon>
        <taxon>Alveolata</taxon>
        <taxon>Ciliophora</taxon>
        <taxon>Intramacronucleata</taxon>
        <taxon>Spirotrichea</taxon>
        <taxon>Stichotrichia</taxon>
        <taxon>Sporadotrichida</taxon>
        <taxon>Oxytrichidae</taxon>
        <taxon>Stylonychinae</taxon>
        <taxon>Stylonychia</taxon>
    </lineage>
</organism>
<dbReference type="InParanoid" id="A0A078AJD9"/>
<evidence type="ECO:0000256" key="10">
    <source>
        <dbReference type="ARBA" id="ARBA00022842"/>
    </source>
</evidence>
<keyword evidence="8" id="KW-0106">Calcium</keyword>
<dbReference type="GO" id="GO:0005886">
    <property type="term" value="C:plasma membrane"/>
    <property type="evidence" value="ECO:0007669"/>
    <property type="project" value="TreeGrafter"/>
</dbReference>
<keyword evidence="3" id="KW-0813">Transport</keyword>
<dbReference type="InterPro" id="IPR044492">
    <property type="entry name" value="P_typ_ATPase_HD_dom"/>
</dbReference>
<dbReference type="Gene3D" id="1.20.1110.10">
    <property type="entry name" value="Calcium-transporting ATPase, transmembrane domain"/>
    <property type="match status" value="2"/>
</dbReference>
<dbReference type="PROSITE" id="PS00154">
    <property type="entry name" value="ATPASE_E1_E2"/>
    <property type="match status" value="1"/>
</dbReference>
<evidence type="ECO:0000256" key="13">
    <source>
        <dbReference type="ARBA" id="ARBA00023065"/>
    </source>
</evidence>
<dbReference type="NCBIfam" id="TIGR01494">
    <property type="entry name" value="ATPase_P-type"/>
    <property type="match status" value="2"/>
</dbReference>
<dbReference type="PANTHER" id="PTHR24093">
    <property type="entry name" value="CATION TRANSPORTING ATPASE"/>
    <property type="match status" value="1"/>
</dbReference>
<feature type="transmembrane region" description="Helical" evidence="16">
    <location>
        <begin position="660"/>
        <end position="682"/>
    </location>
</feature>
<feature type="transmembrane region" description="Helical" evidence="16">
    <location>
        <begin position="245"/>
        <end position="274"/>
    </location>
</feature>
<dbReference type="SUPFAM" id="SSF81665">
    <property type="entry name" value="Calcium ATPase, transmembrane domain M"/>
    <property type="match status" value="1"/>
</dbReference>
<keyword evidence="10" id="KW-0460">Magnesium</keyword>
<evidence type="ECO:0000259" key="18">
    <source>
        <dbReference type="Pfam" id="PF00689"/>
    </source>
</evidence>
<dbReference type="InterPro" id="IPR018303">
    <property type="entry name" value="ATPase_P-typ_P_site"/>
</dbReference>
<dbReference type="EC" id="7.2.2.10" evidence="2"/>
<dbReference type="GO" id="GO:0012505">
    <property type="term" value="C:endomembrane system"/>
    <property type="evidence" value="ECO:0007669"/>
    <property type="project" value="UniProtKB-SubCell"/>
</dbReference>
<feature type="transmembrane region" description="Helical" evidence="16">
    <location>
        <begin position="855"/>
        <end position="882"/>
    </location>
</feature>
<evidence type="ECO:0000256" key="15">
    <source>
        <dbReference type="ARBA" id="ARBA00048694"/>
    </source>
</evidence>
<evidence type="ECO:0000256" key="5">
    <source>
        <dbReference type="ARBA" id="ARBA00022692"/>
    </source>
</evidence>
<dbReference type="SFLD" id="SFLDS00003">
    <property type="entry name" value="Haloacid_Dehalogenase"/>
    <property type="match status" value="1"/>
</dbReference>
<dbReference type="InterPro" id="IPR023299">
    <property type="entry name" value="ATPase_P-typ_cyto_dom_N"/>
</dbReference>
<dbReference type="Gene3D" id="3.40.1110.10">
    <property type="entry name" value="Calcium-transporting ATPase, cytoplasmic domain N"/>
    <property type="match status" value="2"/>
</dbReference>
<dbReference type="PRINTS" id="PR00121">
    <property type="entry name" value="NAKATPASE"/>
</dbReference>
<dbReference type="InterPro" id="IPR036412">
    <property type="entry name" value="HAD-like_sf"/>
</dbReference>
<feature type="transmembrane region" description="Helical" evidence="16">
    <location>
        <begin position="744"/>
        <end position="765"/>
    </location>
</feature>
<feature type="transmembrane region" description="Helical" evidence="16">
    <location>
        <begin position="822"/>
        <end position="843"/>
    </location>
</feature>
<evidence type="ECO:0000256" key="3">
    <source>
        <dbReference type="ARBA" id="ARBA00022448"/>
    </source>
</evidence>
<evidence type="ECO:0000313" key="20">
    <source>
        <dbReference type="Proteomes" id="UP000039865"/>
    </source>
</evidence>
<reference evidence="19 20" key="1">
    <citation type="submission" date="2014-06" db="EMBL/GenBank/DDBJ databases">
        <authorList>
            <person name="Swart Estienne"/>
        </authorList>
    </citation>
    <scope>NUCLEOTIDE SEQUENCE [LARGE SCALE GENOMIC DNA]</scope>
    <source>
        <strain evidence="19 20">130c</strain>
    </source>
</reference>
<dbReference type="EMBL" id="CCKQ01010924">
    <property type="protein sequence ID" value="CDW82450.1"/>
    <property type="molecule type" value="Genomic_DNA"/>
</dbReference>
<evidence type="ECO:0000256" key="4">
    <source>
        <dbReference type="ARBA" id="ARBA00022568"/>
    </source>
</evidence>
<feature type="transmembrane region" description="Helical" evidence="16">
    <location>
        <begin position="694"/>
        <end position="711"/>
    </location>
</feature>
<dbReference type="SFLD" id="SFLDF00027">
    <property type="entry name" value="p-type_atpase"/>
    <property type="match status" value="1"/>
</dbReference>
<evidence type="ECO:0000256" key="1">
    <source>
        <dbReference type="ARBA" id="ARBA00004127"/>
    </source>
</evidence>
<dbReference type="SUPFAM" id="SSF81653">
    <property type="entry name" value="Calcium ATPase, transduction domain A"/>
    <property type="match status" value="1"/>
</dbReference>
<gene>
    <name evidence="19" type="primary">Contig10325.g11015</name>
    <name evidence="19" type="ORF">STYLEM_11483</name>
</gene>
<evidence type="ECO:0000256" key="14">
    <source>
        <dbReference type="ARBA" id="ARBA00023136"/>
    </source>
</evidence>
<evidence type="ECO:0000256" key="12">
    <source>
        <dbReference type="ARBA" id="ARBA00022989"/>
    </source>
</evidence>
<dbReference type="Pfam" id="PF00122">
    <property type="entry name" value="E1-E2_ATPase"/>
    <property type="match status" value="1"/>
</dbReference>
<keyword evidence="13" id="KW-0406">Ion transport</keyword>
<dbReference type="GO" id="GO:0005524">
    <property type="term" value="F:ATP binding"/>
    <property type="evidence" value="ECO:0007669"/>
    <property type="project" value="UniProtKB-KW"/>
</dbReference>
<dbReference type="InterPro" id="IPR023214">
    <property type="entry name" value="HAD_sf"/>
</dbReference>
<dbReference type="Pfam" id="PF13246">
    <property type="entry name" value="Cation_ATPase"/>
    <property type="match status" value="1"/>
</dbReference>
<keyword evidence="5 16" id="KW-0812">Transmembrane</keyword>